<keyword evidence="10 17" id="KW-1133">Transmembrane helix</keyword>
<keyword evidence="12 17" id="KW-0472">Membrane</keyword>
<evidence type="ECO:0000256" key="5">
    <source>
        <dbReference type="ARBA" id="ARBA00022670"/>
    </source>
</evidence>
<evidence type="ECO:0000256" key="13">
    <source>
        <dbReference type="ARBA" id="ARBA00023180"/>
    </source>
</evidence>
<keyword evidence="19" id="KW-1185">Reference proteome</keyword>
<keyword evidence="7" id="KW-0053">Apoptosis</keyword>
<dbReference type="SUPFAM" id="SSF53474">
    <property type="entry name" value="alpha/beta-Hydrolases"/>
    <property type="match status" value="1"/>
</dbReference>
<dbReference type="GO" id="GO:0005802">
    <property type="term" value="C:trans-Golgi network"/>
    <property type="evidence" value="ECO:0007669"/>
    <property type="project" value="TreeGrafter"/>
</dbReference>
<sequence>MRFAALLTTASFVGSAFAGTPAAAGASPRDGGQTAGDFFVRSLPGQPDGPFPKMHAGHIEVDSEHNGNLFFWHINNKHIAEKERTVIWLNGGPGCSSMDGALMEVGPYRITEDHKLVENKGSWHEFANLLFVDQPVGTGFSFVDGNAYLHELPEMADHFVRFLTKFFQIFPEYETDDIYISGESYAGQHIPYIAQAIIDRNALPSSKIKWNIKGLLIGNGWVDPLPQYESYATYAYKHDIAKKGSALGNKLDSLVTQCKTLIENDGVHVDVPECEKILQTILEDTKRTKDGKYVCWNMYDIRLEDTFPSCGMNWPPDLKQMIPYLRRKDVTSALNVSPDKKSGWTECAGSVSSSFRAKNSAPAITLLPKLLKNMPIILFSGDQDLICNHIGTEELIHNMEWSGGKGFETSPGVWAPRHDWVFEGEAAGIYQSARNLTYVLFYNASHMVPFDFPRRTRDMLDRFLGVDIGEIGGSPTDSRIGGEKVPVTSVGGTPNSTLHEQSEKEKLDKARWEAYYHSGWIALIFVATAAVIWGTVICCARKRRARAMKYGRLNGAGKRKGKERRMEEAEFDDNELEDLTVETPMFNRLRDAEMEEDRYSGGGGSSDEEGGSIPKYTEKGKSRGDT</sequence>
<keyword evidence="9 15" id="KW-0378">Hydrolase</keyword>
<dbReference type="STRING" id="1051890.A0A3N4M759"/>
<feature type="compositionally biased region" description="Basic and acidic residues" evidence="16">
    <location>
        <begin position="616"/>
        <end position="626"/>
    </location>
</feature>
<evidence type="ECO:0000256" key="8">
    <source>
        <dbReference type="ARBA" id="ARBA00022729"/>
    </source>
</evidence>
<comment type="subcellular location">
    <subcellularLocation>
        <location evidence="2">Golgi apparatus</location>
        <location evidence="2">trans-Golgi network membrane</location>
        <topology evidence="2">Single-pass type I membrane protein</topology>
    </subcellularLocation>
</comment>
<evidence type="ECO:0000256" key="17">
    <source>
        <dbReference type="SAM" id="Phobius"/>
    </source>
</evidence>
<feature type="region of interest" description="Disordered" evidence="16">
    <location>
        <begin position="23"/>
        <end position="42"/>
    </location>
</feature>
<dbReference type="PANTHER" id="PTHR11802">
    <property type="entry name" value="SERINE PROTEASE FAMILY S10 SERINE CARBOXYPEPTIDASE"/>
    <property type="match status" value="1"/>
</dbReference>
<evidence type="ECO:0000256" key="11">
    <source>
        <dbReference type="ARBA" id="ARBA00023034"/>
    </source>
</evidence>
<protein>
    <recommendedName>
        <fullName evidence="15">Carboxypeptidase</fullName>
        <ecNumber evidence="15">3.4.16.-</ecNumber>
    </recommendedName>
</protein>
<keyword evidence="11" id="KW-0333">Golgi apparatus</keyword>
<keyword evidence="5 15" id="KW-0645">Protease</keyword>
<evidence type="ECO:0000256" key="6">
    <source>
        <dbReference type="ARBA" id="ARBA00022692"/>
    </source>
</evidence>
<name>A0A3N4M759_9PEZI</name>
<dbReference type="PRINTS" id="PR00724">
    <property type="entry name" value="CRBOXYPTASEC"/>
</dbReference>
<feature type="compositionally biased region" description="Acidic residues" evidence="16">
    <location>
        <begin position="569"/>
        <end position="580"/>
    </location>
</feature>
<proteinExistence type="inferred from homology"/>
<comment type="function">
    <text evidence="14">Protease with a carboxypeptidase B-like function involved in the C-terminal processing of the lysine and arginine residues from protein precursors. Promotes cell fusion and is involved in the programmed cell death.</text>
</comment>
<comment type="catalytic activity">
    <reaction evidence="1">
        <text>Preferential release of a C-terminal arginine or lysine residue.</text>
        <dbReference type="EC" id="3.4.16.6"/>
    </reaction>
</comment>
<evidence type="ECO:0000256" key="7">
    <source>
        <dbReference type="ARBA" id="ARBA00022703"/>
    </source>
</evidence>
<feature type="region of interest" description="Disordered" evidence="16">
    <location>
        <begin position="556"/>
        <end position="626"/>
    </location>
</feature>
<dbReference type="FunFam" id="3.40.50.1820:FF:000121">
    <property type="entry name" value="Carboxypeptidase D"/>
    <property type="match status" value="1"/>
</dbReference>
<evidence type="ECO:0000256" key="1">
    <source>
        <dbReference type="ARBA" id="ARBA00001003"/>
    </source>
</evidence>
<keyword evidence="8 15" id="KW-0732">Signal</keyword>
<dbReference type="EMBL" id="ML121529">
    <property type="protein sequence ID" value="RPB28491.1"/>
    <property type="molecule type" value="Genomic_DNA"/>
</dbReference>
<feature type="chain" id="PRO_5017846792" description="Carboxypeptidase" evidence="15">
    <location>
        <begin position="19"/>
        <end position="626"/>
    </location>
</feature>
<keyword evidence="13" id="KW-0325">Glycoprotein</keyword>
<accession>A0A3N4M759</accession>
<evidence type="ECO:0000256" key="14">
    <source>
        <dbReference type="ARBA" id="ARBA00037042"/>
    </source>
</evidence>
<dbReference type="Proteomes" id="UP000267821">
    <property type="component" value="Unassembled WGS sequence"/>
</dbReference>
<dbReference type="OrthoDB" id="443318at2759"/>
<dbReference type="GO" id="GO:0004185">
    <property type="term" value="F:serine-type carboxypeptidase activity"/>
    <property type="evidence" value="ECO:0007669"/>
    <property type="project" value="UniProtKB-UniRule"/>
</dbReference>
<evidence type="ECO:0000256" key="4">
    <source>
        <dbReference type="ARBA" id="ARBA00022645"/>
    </source>
</evidence>
<dbReference type="Pfam" id="PF00450">
    <property type="entry name" value="Peptidase_S10"/>
    <property type="match status" value="1"/>
</dbReference>
<comment type="similarity">
    <text evidence="3 15">Belongs to the peptidase S10 family.</text>
</comment>
<feature type="transmembrane region" description="Helical" evidence="17">
    <location>
        <begin position="519"/>
        <end position="540"/>
    </location>
</feature>
<dbReference type="PANTHER" id="PTHR11802:SF190">
    <property type="entry name" value="PHEROMONE-PROCESSING CARBOXYPEPTIDASE KEX1"/>
    <property type="match status" value="1"/>
</dbReference>
<reference evidence="18 19" key="1">
    <citation type="journal article" date="2018" name="Nat. Ecol. Evol.">
        <title>Pezizomycetes genomes reveal the molecular basis of ectomycorrhizal truffle lifestyle.</title>
        <authorList>
            <person name="Murat C."/>
            <person name="Payen T."/>
            <person name="Noel B."/>
            <person name="Kuo A."/>
            <person name="Morin E."/>
            <person name="Chen J."/>
            <person name="Kohler A."/>
            <person name="Krizsan K."/>
            <person name="Balestrini R."/>
            <person name="Da Silva C."/>
            <person name="Montanini B."/>
            <person name="Hainaut M."/>
            <person name="Levati E."/>
            <person name="Barry K.W."/>
            <person name="Belfiori B."/>
            <person name="Cichocki N."/>
            <person name="Clum A."/>
            <person name="Dockter R.B."/>
            <person name="Fauchery L."/>
            <person name="Guy J."/>
            <person name="Iotti M."/>
            <person name="Le Tacon F."/>
            <person name="Lindquist E.A."/>
            <person name="Lipzen A."/>
            <person name="Malagnac F."/>
            <person name="Mello A."/>
            <person name="Molinier V."/>
            <person name="Miyauchi S."/>
            <person name="Poulain J."/>
            <person name="Riccioni C."/>
            <person name="Rubini A."/>
            <person name="Sitrit Y."/>
            <person name="Splivallo R."/>
            <person name="Traeger S."/>
            <person name="Wang M."/>
            <person name="Zifcakova L."/>
            <person name="Wipf D."/>
            <person name="Zambonelli A."/>
            <person name="Paolocci F."/>
            <person name="Nowrousian M."/>
            <person name="Ottonello S."/>
            <person name="Baldrian P."/>
            <person name="Spatafora J.W."/>
            <person name="Henrissat B."/>
            <person name="Nagy L.G."/>
            <person name="Aury J.M."/>
            <person name="Wincker P."/>
            <person name="Grigoriev I.V."/>
            <person name="Bonfante P."/>
            <person name="Martin F.M."/>
        </authorList>
    </citation>
    <scope>NUCLEOTIDE SEQUENCE [LARGE SCALE GENOMIC DNA]</scope>
    <source>
        <strain evidence="18 19">ATCC MYA-4762</strain>
    </source>
</reference>
<feature type="signal peptide" evidence="15">
    <location>
        <begin position="1"/>
        <end position="18"/>
    </location>
</feature>
<dbReference type="InterPro" id="IPR018202">
    <property type="entry name" value="Ser_caboxypep_ser_AS"/>
</dbReference>
<dbReference type="GO" id="GO:0006508">
    <property type="term" value="P:proteolysis"/>
    <property type="evidence" value="ECO:0007669"/>
    <property type="project" value="UniProtKB-KW"/>
</dbReference>
<dbReference type="GO" id="GO:0006915">
    <property type="term" value="P:apoptotic process"/>
    <property type="evidence" value="ECO:0007669"/>
    <property type="project" value="UniProtKB-KW"/>
</dbReference>
<dbReference type="Gene3D" id="3.40.50.1820">
    <property type="entry name" value="alpha/beta hydrolase"/>
    <property type="match status" value="1"/>
</dbReference>
<dbReference type="InterPro" id="IPR001563">
    <property type="entry name" value="Peptidase_S10"/>
</dbReference>
<dbReference type="AlphaFoldDB" id="A0A3N4M759"/>
<organism evidence="18 19">
    <name type="scientific">Terfezia boudieri ATCC MYA-4762</name>
    <dbReference type="NCBI Taxonomy" id="1051890"/>
    <lineage>
        <taxon>Eukaryota</taxon>
        <taxon>Fungi</taxon>
        <taxon>Dikarya</taxon>
        <taxon>Ascomycota</taxon>
        <taxon>Pezizomycotina</taxon>
        <taxon>Pezizomycetes</taxon>
        <taxon>Pezizales</taxon>
        <taxon>Pezizaceae</taxon>
        <taxon>Terfezia</taxon>
    </lineage>
</organism>
<dbReference type="FunCoup" id="A0A3N4M759">
    <property type="interactions" value="107"/>
</dbReference>
<evidence type="ECO:0000256" key="12">
    <source>
        <dbReference type="ARBA" id="ARBA00023136"/>
    </source>
</evidence>
<evidence type="ECO:0000256" key="9">
    <source>
        <dbReference type="ARBA" id="ARBA00022801"/>
    </source>
</evidence>
<gene>
    <name evidence="18" type="ORF">L211DRAFT_818202</name>
</gene>
<evidence type="ECO:0000256" key="3">
    <source>
        <dbReference type="ARBA" id="ARBA00009431"/>
    </source>
</evidence>
<evidence type="ECO:0000256" key="16">
    <source>
        <dbReference type="SAM" id="MobiDB-lite"/>
    </source>
</evidence>
<evidence type="ECO:0000313" key="18">
    <source>
        <dbReference type="EMBL" id="RPB28491.1"/>
    </source>
</evidence>
<dbReference type="EC" id="3.4.16.-" evidence="15"/>
<dbReference type="InterPro" id="IPR029058">
    <property type="entry name" value="AB_hydrolase_fold"/>
</dbReference>
<dbReference type="InParanoid" id="A0A3N4M759"/>
<dbReference type="PROSITE" id="PS00131">
    <property type="entry name" value="CARBOXYPEPT_SER_SER"/>
    <property type="match status" value="1"/>
</dbReference>
<evidence type="ECO:0000256" key="10">
    <source>
        <dbReference type="ARBA" id="ARBA00022989"/>
    </source>
</evidence>
<keyword evidence="4 15" id="KW-0121">Carboxypeptidase</keyword>
<evidence type="ECO:0000313" key="19">
    <source>
        <dbReference type="Proteomes" id="UP000267821"/>
    </source>
</evidence>
<evidence type="ECO:0000256" key="15">
    <source>
        <dbReference type="RuleBase" id="RU361156"/>
    </source>
</evidence>
<keyword evidence="6 17" id="KW-0812">Transmembrane</keyword>
<evidence type="ECO:0000256" key="2">
    <source>
        <dbReference type="ARBA" id="ARBA00004393"/>
    </source>
</evidence>